<evidence type="ECO:0000313" key="9">
    <source>
        <dbReference type="Proteomes" id="UP000026961"/>
    </source>
</evidence>
<dbReference type="STRING" id="40148.A0A0E0ARK7"/>
<evidence type="ECO:0000259" key="7">
    <source>
        <dbReference type="PROSITE" id="PS50927"/>
    </source>
</evidence>
<keyword evidence="9" id="KW-1185">Reference proteome</keyword>
<reference evidence="8" key="1">
    <citation type="submission" date="2015-04" db="UniProtKB">
        <authorList>
            <consortium name="EnsemblPlants"/>
        </authorList>
    </citation>
    <scope>IDENTIFICATION</scope>
</reference>
<evidence type="ECO:0000256" key="5">
    <source>
        <dbReference type="ARBA" id="ARBA00048679"/>
    </source>
</evidence>
<comment type="catalytic activity">
    <reaction evidence="4">
        <text>L-threonyl-[protein] + ATP = O-phospho-L-threonyl-[protein] + ADP + H(+)</text>
        <dbReference type="Rhea" id="RHEA:46608"/>
        <dbReference type="Rhea" id="RHEA-COMP:11060"/>
        <dbReference type="Rhea" id="RHEA-COMP:11605"/>
        <dbReference type="ChEBI" id="CHEBI:15378"/>
        <dbReference type="ChEBI" id="CHEBI:30013"/>
        <dbReference type="ChEBI" id="CHEBI:30616"/>
        <dbReference type="ChEBI" id="CHEBI:61977"/>
        <dbReference type="ChEBI" id="CHEBI:456216"/>
        <dbReference type="EC" id="2.7.11.1"/>
    </reaction>
</comment>
<evidence type="ECO:0000313" key="8">
    <source>
        <dbReference type="EnsemblPlants" id="OGLUM08G05030.1"/>
    </source>
</evidence>
<dbReference type="SMART" id="SM00108">
    <property type="entry name" value="B_lectin"/>
    <property type="match status" value="1"/>
</dbReference>
<comment type="subcellular location">
    <subcellularLocation>
        <location evidence="1">Membrane</location>
        <topology evidence="1">Single-pass type I membrane protein</topology>
    </subcellularLocation>
</comment>
<evidence type="ECO:0000256" key="6">
    <source>
        <dbReference type="SAM" id="MobiDB-lite"/>
    </source>
</evidence>
<dbReference type="Gramene" id="OGLUM08G05030.1">
    <property type="protein sequence ID" value="OGLUM08G05030.1"/>
    <property type="gene ID" value="OGLUM08G05030"/>
</dbReference>
<dbReference type="Proteomes" id="UP000026961">
    <property type="component" value="Chromosome 8"/>
</dbReference>
<dbReference type="Gene3D" id="2.90.10.10">
    <property type="entry name" value="Bulb-type lectin domain"/>
    <property type="match status" value="1"/>
</dbReference>
<proteinExistence type="predicted"/>
<evidence type="ECO:0000256" key="2">
    <source>
        <dbReference type="ARBA" id="ARBA00012513"/>
    </source>
</evidence>
<feature type="region of interest" description="Disordered" evidence="6">
    <location>
        <begin position="30"/>
        <end position="64"/>
    </location>
</feature>
<dbReference type="EC" id="2.7.11.1" evidence="2"/>
<keyword evidence="3" id="KW-0675">Receptor</keyword>
<dbReference type="SUPFAM" id="SSF51110">
    <property type="entry name" value="alpha-D-mannose-specific plant lectins"/>
    <property type="match status" value="1"/>
</dbReference>
<evidence type="ECO:0000256" key="4">
    <source>
        <dbReference type="ARBA" id="ARBA00047899"/>
    </source>
</evidence>
<dbReference type="GO" id="GO:0016020">
    <property type="term" value="C:membrane"/>
    <property type="evidence" value="ECO:0007669"/>
    <property type="project" value="UniProtKB-SubCell"/>
</dbReference>
<dbReference type="EnsemblPlants" id="OGLUM08G05030.1">
    <property type="protein sequence ID" value="OGLUM08G05030.1"/>
    <property type="gene ID" value="OGLUM08G05030"/>
</dbReference>
<sequence length="206" mass="22249">MSTTMAVPYRGSVSSFSISNNATTTAAAVRPTSRGFAASTLRSPATTAPPFPTTPTSKENDDRRPAGILIEGRKKNSKAQGCMLAFGTINIPNRTVVWVANRNSPIMNQSSAMLSLTDQGEIVVSDSLGGTLWKMNSSKNIAGGGTRSSAAVLLNTGNLVIRSFDGTIMWENFDRPTDTFLPGMKIWLLRDDHIAVEPFHFLEEPR</sequence>
<dbReference type="GO" id="GO:0004674">
    <property type="term" value="F:protein serine/threonine kinase activity"/>
    <property type="evidence" value="ECO:0007669"/>
    <property type="project" value="UniProtKB-EC"/>
</dbReference>
<dbReference type="PANTHER" id="PTHR32444">
    <property type="entry name" value="BULB-TYPE LECTIN DOMAIN-CONTAINING PROTEIN"/>
    <property type="match status" value="1"/>
</dbReference>
<dbReference type="InterPro" id="IPR001480">
    <property type="entry name" value="Bulb-type_lectin_dom"/>
</dbReference>
<dbReference type="AlphaFoldDB" id="A0A0E0ARK7"/>
<reference evidence="8" key="2">
    <citation type="submission" date="2018-05" db="EMBL/GenBank/DDBJ databases">
        <title>OgluRS3 (Oryza glumaepatula Reference Sequence Version 3).</title>
        <authorList>
            <person name="Zhang J."/>
            <person name="Kudrna D."/>
            <person name="Lee S."/>
            <person name="Talag J."/>
            <person name="Welchert J."/>
            <person name="Wing R.A."/>
        </authorList>
    </citation>
    <scope>NUCLEOTIDE SEQUENCE [LARGE SCALE GENOMIC DNA]</scope>
</reference>
<evidence type="ECO:0000256" key="3">
    <source>
        <dbReference type="ARBA" id="ARBA00023170"/>
    </source>
</evidence>
<dbReference type="PROSITE" id="PS50927">
    <property type="entry name" value="BULB_LECTIN"/>
    <property type="match status" value="1"/>
</dbReference>
<evidence type="ECO:0000256" key="1">
    <source>
        <dbReference type="ARBA" id="ARBA00004479"/>
    </source>
</evidence>
<accession>A0A0E0ARK7</accession>
<dbReference type="HOGENOM" id="CLU_1333761_0_0_1"/>
<protein>
    <recommendedName>
        <fullName evidence="2">non-specific serine/threonine protein kinase</fullName>
        <ecNumber evidence="2">2.7.11.1</ecNumber>
    </recommendedName>
</protein>
<dbReference type="PANTHER" id="PTHR32444:SF118">
    <property type="entry name" value="OS09G0551150 PROTEIN"/>
    <property type="match status" value="1"/>
</dbReference>
<dbReference type="InterPro" id="IPR036426">
    <property type="entry name" value="Bulb-type_lectin_dom_sf"/>
</dbReference>
<dbReference type="Pfam" id="PF01453">
    <property type="entry name" value="B_lectin"/>
    <property type="match status" value="1"/>
</dbReference>
<comment type="catalytic activity">
    <reaction evidence="5">
        <text>L-seryl-[protein] + ATP = O-phospho-L-seryl-[protein] + ADP + H(+)</text>
        <dbReference type="Rhea" id="RHEA:17989"/>
        <dbReference type="Rhea" id="RHEA-COMP:9863"/>
        <dbReference type="Rhea" id="RHEA-COMP:11604"/>
        <dbReference type="ChEBI" id="CHEBI:15378"/>
        <dbReference type="ChEBI" id="CHEBI:29999"/>
        <dbReference type="ChEBI" id="CHEBI:30616"/>
        <dbReference type="ChEBI" id="CHEBI:83421"/>
        <dbReference type="ChEBI" id="CHEBI:456216"/>
        <dbReference type="EC" id="2.7.11.1"/>
    </reaction>
</comment>
<name>A0A0E0ARK7_9ORYZ</name>
<feature type="domain" description="Bulb-type lectin" evidence="7">
    <location>
        <begin position="32"/>
        <end position="174"/>
    </location>
</feature>
<dbReference type="GO" id="GO:0051707">
    <property type="term" value="P:response to other organism"/>
    <property type="evidence" value="ECO:0007669"/>
    <property type="project" value="UniProtKB-ARBA"/>
</dbReference>
<organism evidence="8">
    <name type="scientific">Oryza glumipatula</name>
    <dbReference type="NCBI Taxonomy" id="40148"/>
    <lineage>
        <taxon>Eukaryota</taxon>
        <taxon>Viridiplantae</taxon>
        <taxon>Streptophyta</taxon>
        <taxon>Embryophyta</taxon>
        <taxon>Tracheophyta</taxon>
        <taxon>Spermatophyta</taxon>
        <taxon>Magnoliopsida</taxon>
        <taxon>Liliopsida</taxon>
        <taxon>Poales</taxon>
        <taxon>Poaceae</taxon>
        <taxon>BOP clade</taxon>
        <taxon>Oryzoideae</taxon>
        <taxon>Oryzeae</taxon>
        <taxon>Oryzinae</taxon>
        <taxon>Oryza</taxon>
    </lineage>
</organism>